<evidence type="ECO:0000259" key="5">
    <source>
        <dbReference type="PROSITE" id="PS50026"/>
    </source>
</evidence>
<dbReference type="SMART" id="SM00282">
    <property type="entry name" value="LamG"/>
    <property type="match status" value="2"/>
</dbReference>
<dbReference type="AlphaFoldDB" id="A0AAW0WE57"/>
<evidence type="ECO:0000313" key="7">
    <source>
        <dbReference type="Proteomes" id="UP001445076"/>
    </source>
</evidence>
<dbReference type="PROSITE" id="PS50025">
    <property type="entry name" value="LAM_G_DOMAIN"/>
    <property type="match status" value="2"/>
</dbReference>
<comment type="caution">
    <text evidence="2">Lacks conserved residue(s) required for the propagation of feature annotation.</text>
</comment>
<dbReference type="Proteomes" id="UP001445076">
    <property type="component" value="Unassembled WGS sequence"/>
</dbReference>
<evidence type="ECO:0000313" key="6">
    <source>
        <dbReference type="EMBL" id="KAK8730316.1"/>
    </source>
</evidence>
<comment type="caution">
    <text evidence="6">The sequence shown here is derived from an EMBL/GenBank/DDBJ whole genome shotgun (WGS) entry which is preliminary data.</text>
</comment>
<evidence type="ECO:0008006" key="8">
    <source>
        <dbReference type="Google" id="ProtNLM"/>
    </source>
</evidence>
<accession>A0AAW0WE57</accession>
<dbReference type="InterPro" id="IPR050372">
    <property type="entry name" value="Neurexin-related_CASP"/>
</dbReference>
<name>A0AAW0WE57_CHEQU</name>
<organism evidence="6 7">
    <name type="scientific">Cherax quadricarinatus</name>
    <name type="common">Australian red claw crayfish</name>
    <dbReference type="NCBI Taxonomy" id="27406"/>
    <lineage>
        <taxon>Eukaryota</taxon>
        <taxon>Metazoa</taxon>
        <taxon>Ecdysozoa</taxon>
        <taxon>Arthropoda</taxon>
        <taxon>Crustacea</taxon>
        <taxon>Multicrustacea</taxon>
        <taxon>Malacostraca</taxon>
        <taxon>Eumalacostraca</taxon>
        <taxon>Eucarida</taxon>
        <taxon>Decapoda</taxon>
        <taxon>Pleocyemata</taxon>
        <taxon>Astacidea</taxon>
        <taxon>Parastacoidea</taxon>
        <taxon>Parastacidae</taxon>
        <taxon>Cherax</taxon>
    </lineage>
</organism>
<dbReference type="PROSITE" id="PS00022">
    <property type="entry name" value="EGF_1"/>
    <property type="match status" value="1"/>
</dbReference>
<feature type="region of interest" description="Disordered" evidence="3">
    <location>
        <begin position="72"/>
        <end position="93"/>
    </location>
</feature>
<evidence type="ECO:0000256" key="2">
    <source>
        <dbReference type="PROSITE-ProRule" id="PRU00076"/>
    </source>
</evidence>
<dbReference type="CDD" id="cd00110">
    <property type="entry name" value="LamG"/>
    <property type="match status" value="2"/>
</dbReference>
<feature type="non-terminal residue" evidence="6">
    <location>
        <position position="527"/>
    </location>
</feature>
<dbReference type="PANTHER" id="PTHR15036">
    <property type="entry name" value="PIKACHURIN-LIKE PROTEIN"/>
    <property type="match status" value="1"/>
</dbReference>
<dbReference type="PROSITE" id="PS01186">
    <property type="entry name" value="EGF_2"/>
    <property type="match status" value="1"/>
</dbReference>
<feature type="disulfide bond" evidence="2">
    <location>
        <begin position="291"/>
        <end position="300"/>
    </location>
</feature>
<dbReference type="Pfam" id="PF02210">
    <property type="entry name" value="Laminin_G_2"/>
    <property type="match status" value="2"/>
</dbReference>
<protein>
    <recommendedName>
        <fullName evidence="8">Neural-cadherin</fullName>
    </recommendedName>
</protein>
<feature type="domain" description="EGF-like" evidence="5">
    <location>
        <begin position="263"/>
        <end position="301"/>
    </location>
</feature>
<dbReference type="SUPFAM" id="SSF49899">
    <property type="entry name" value="Concanavalin A-like lectins/glucanases"/>
    <property type="match status" value="2"/>
</dbReference>
<proteinExistence type="predicted"/>
<feature type="domain" description="Laminin G" evidence="4">
    <location>
        <begin position="60"/>
        <end position="262"/>
    </location>
</feature>
<feature type="compositionally biased region" description="Basic and acidic residues" evidence="3">
    <location>
        <begin position="1"/>
        <end position="29"/>
    </location>
</feature>
<dbReference type="EMBL" id="JARKIK010000065">
    <property type="protein sequence ID" value="KAK8730316.1"/>
    <property type="molecule type" value="Genomic_DNA"/>
</dbReference>
<dbReference type="Gene3D" id="2.60.120.200">
    <property type="match status" value="2"/>
</dbReference>
<keyword evidence="7" id="KW-1185">Reference proteome</keyword>
<dbReference type="PANTHER" id="PTHR15036:SF49">
    <property type="entry name" value="AXOTACTIN"/>
    <property type="match status" value="1"/>
</dbReference>
<keyword evidence="1 2" id="KW-1015">Disulfide bond</keyword>
<dbReference type="GO" id="GO:0016020">
    <property type="term" value="C:membrane"/>
    <property type="evidence" value="ECO:0007669"/>
    <property type="project" value="UniProtKB-SubCell"/>
</dbReference>
<dbReference type="InterPro" id="IPR000742">
    <property type="entry name" value="EGF"/>
</dbReference>
<dbReference type="InterPro" id="IPR013320">
    <property type="entry name" value="ConA-like_dom_sf"/>
</dbReference>
<dbReference type="InterPro" id="IPR001791">
    <property type="entry name" value="Laminin_G"/>
</dbReference>
<evidence type="ECO:0000256" key="3">
    <source>
        <dbReference type="SAM" id="MobiDB-lite"/>
    </source>
</evidence>
<feature type="region of interest" description="Disordered" evidence="3">
    <location>
        <begin position="1"/>
        <end position="36"/>
    </location>
</feature>
<evidence type="ECO:0000259" key="4">
    <source>
        <dbReference type="PROSITE" id="PS50025"/>
    </source>
</evidence>
<evidence type="ECO:0000256" key="1">
    <source>
        <dbReference type="ARBA" id="ARBA00023157"/>
    </source>
</evidence>
<keyword evidence="2" id="KW-0245">EGF-like domain</keyword>
<feature type="domain" description="Laminin G" evidence="4">
    <location>
        <begin position="304"/>
        <end position="493"/>
    </location>
</feature>
<reference evidence="6 7" key="1">
    <citation type="journal article" date="2024" name="BMC Genomics">
        <title>Genome assembly of redclaw crayfish (Cherax quadricarinatus) provides insights into its immune adaptation and hypoxia tolerance.</title>
        <authorList>
            <person name="Liu Z."/>
            <person name="Zheng J."/>
            <person name="Li H."/>
            <person name="Fang K."/>
            <person name="Wang S."/>
            <person name="He J."/>
            <person name="Zhou D."/>
            <person name="Weng S."/>
            <person name="Chi M."/>
            <person name="Gu Z."/>
            <person name="He J."/>
            <person name="Li F."/>
            <person name="Wang M."/>
        </authorList>
    </citation>
    <scope>NUCLEOTIDE SEQUENCE [LARGE SCALE GENOMIC DNA]</scope>
    <source>
        <strain evidence="6">ZL_2023a</strain>
    </source>
</reference>
<sequence>MNGVKETPRRDRNGVETRRDRNGLKKTLDKSANNKTPNKINDILEGALRSINTLEEVLGKADNILENALRADSEDEKVPTNTTDVSEVSPRTPIETTEELLRGRSDLVLLELRGGHPTLLLDLGGGAVTLTLNASYTLADNTWHRIDLIWKDELVEMIVDLCSGGSLDTQLTPPSSPNHTLLPDAHTCRGAARLPRTARVLNTNQPLQVGGLAHPPPSHTSYGWPAPLHPLPFKGCIRNLRINGELVDLGSDRVSRRSSTGCPATNCHSAGLHCGIHGRCVGSSEWLRCECVSGWTGAACATPTTPSTFYVNSYVKLALSFTPLGYTTSITLRFRTRQQRGQLLRLSSQHGRDSFSLQLLQGQLCVLLQFQPDPVKSLCLSLAQVTDGRWHAVTAARYGSATFLLVDDGDGDLYNASMSLEGRQMLEVDTVEGVYVGGTPEYVSVNVLQIESDFHDGCIDDLRILGRSLPLPSAVNKTTWGEVSTFKDVESGCVAPPVCNNVTCAPPLTCVDTWRSYQCGCGEGRVL</sequence>
<gene>
    <name evidence="6" type="ORF">OTU49_008215</name>
</gene>
<dbReference type="PROSITE" id="PS50026">
    <property type="entry name" value="EGF_3"/>
    <property type="match status" value="1"/>
</dbReference>